<proteinExistence type="predicted"/>
<evidence type="ECO:0000313" key="2">
    <source>
        <dbReference type="Proteomes" id="UP000181980"/>
    </source>
</evidence>
<dbReference type="Proteomes" id="UP000181980">
    <property type="component" value="Unassembled WGS sequence"/>
</dbReference>
<dbReference type="EMBL" id="FNUC01000003">
    <property type="protein sequence ID" value="SEE22790.1"/>
    <property type="molecule type" value="Genomic_DNA"/>
</dbReference>
<accession>A0A1H5H4E0</accession>
<reference evidence="2" key="1">
    <citation type="submission" date="2016-10" db="EMBL/GenBank/DDBJ databases">
        <authorList>
            <person name="Varghese N."/>
            <person name="Submissions S."/>
        </authorList>
    </citation>
    <scope>NUCLEOTIDE SEQUENCE [LARGE SCALE GENOMIC DNA]</scope>
    <source>
        <strain evidence="2">DSM 45237</strain>
    </source>
</reference>
<gene>
    <name evidence="1" type="ORF">SAMN04488561_0748</name>
</gene>
<organism evidence="1 2">
    <name type="scientific">Jiangella alba</name>
    <dbReference type="NCBI Taxonomy" id="561176"/>
    <lineage>
        <taxon>Bacteria</taxon>
        <taxon>Bacillati</taxon>
        <taxon>Actinomycetota</taxon>
        <taxon>Actinomycetes</taxon>
        <taxon>Jiangellales</taxon>
        <taxon>Jiangellaceae</taxon>
        <taxon>Jiangella</taxon>
    </lineage>
</organism>
<dbReference type="AlphaFoldDB" id="A0A1H5H4E0"/>
<dbReference type="RefSeq" id="WP_141711482.1">
    <property type="nucleotide sequence ID" value="NZ_FNUC01000003.1"/>
</dbReference>
<evidence type="ECO:0000313" key="1">
    <source>
        <dbReference type="EMBL" id="SEE22790.1"/>
    </source>
</evidence>
<sequence length="162" mass="17412">MRTRRGVRALAAAQLVLEVFADPSRDAIWAKYHYTDAGDGVIVNLVAGWEDTVVGPEIQRVIATAPAPVEVREVEHSHDDLMRPVHDLMGGDRSFAGATMVSATVDAERVGAVTAVLGRTCSSVRTSRRPSPDHMCSTLSSWGVMPRVSKTRCAVLAMSVPS</sequence>
<dbReference type="STRING" id="561176.SAMN04488561_0748"/>
<keyword evidence="2" id="KW-1185">Reference proteome</keyword>
<dbReference type="OrthoDB" id="5194719at2"/>
<name>A0A1H5H4E0_9ACTN</name>
<protein>
    <submittedName>
        <fullName evidence="1">Uncharacterized protein</fullName>
    </submittedName>
</protein>